<evidence type="ECO:0000313" key="2">
    <source>
        <dbReference type="Proteomes" id="UP000789831"/>
    </source>
</evidence>
<protein>
    <submittedName>
        <fullName evidence="1">2678_t:CDS:1</fullName>
    </submittedName>
</protein>
<dbReference type="AlphaFoldDB" id="A0A9N9DPU7"/>
<name>A0A9N9DPU7_9GLOM</name>
<dbReference type="EMBL" id="CAJVPL010004087">
    <property type="protein sequence ID" value="CAG8642871.1"/>
    <property type="molecule type" value="Genomic_DNA"/>
</dbReference>
<feature type="non-terminal residue" evidence="1">
    <location>
        <position position="52"/>
    </location>
</feature>
<dbReference type="Proteomes" id="UP000789831">
    <property type="component" value="Unassembled WGS sequence"/>
</dbReference>
<keyword evidence="2" id="KW-1185">Reference proteome</keyword>
<gene>
    <name evidence="1" type="ORF">AGERDE_LOCUS11058</name>
</gene>
<comment type="caution">
    <text evidence="1">The sequence shown here is derived from an EMBL/GenBank/DDBJ whole genome shotgun (WGS) entry which is preliminary data.</text>
</comment>
<reference evidence="1" key="1">
    <citation type="submission" date="2021-06" db="EMBL/GenBank/DDBJ databases">
        <authorList>
            <person name="Kallberg Y."/>
            <person name="Tangrot J."/>
            <person name="Rosling A."/>
        </authorList>
    </citation>
    <scope>NUCLEOTIDE SEQUENCE</scope>
    <source>
        <strain evidence="1">MT106</strain>
    </source>
</reference>
<evidence type="ECO:0000313" key="1">
    <source>
        <dbReference type="EMBL" id="CAG8642871.1"/>
    </source>
</evidence>
<organism evidence="1 2">
    <name type="scientific">Ambispora gerdemannii</name>
    <dbReference type="NCBI Taxonomy" id="144530"/>
    <lineage>
        <taxon>Eukaryota</taxon>
        <taxon>Fungi</taxon>
        <taxon>Fungi incertae sedis</taxon>
        <taxon>Mucoromycota</taxon>
        <taxon>Glomeromycotina</taxon>
        <taxon>Glomeromycetes</taxon>
        <taxon>Archaeosporales</taxon>
        <taxon>Ambisporaceae</taxon>
        <taxon>Ambispora</taxon>
    </lineage>
</organism>
<sequence>MTGCAQRHILQHERALVITIGTMAVLSVIGGPRNLTGAADILRTQTDNTASE</sequence>
<accession>A0A9N9DPU7</accession>
<proteinExistence type="predicted"/>